<keyword evidence="2" id="KW-1185">Reference proteome</keyword>
<dbReference type="Proteomes" id="UP001732700">
    <property type="component" value="Chromosome 2A"/>
</dbReference>
<organism evidence="1 2">
    <name type="scientific">Avena sativa</name>
    <name type="common">Oat</name>
    <dbReference type="NCBI Taxonomy" id="4498"/>
    <lineage>
        <taxon>Eukaryota</taxon>
        <taxon>Viridiplantae</taxon>
        <taxon>Streptophyta</taxon>
        <taxon>Embryophyta</taxon>
        <taxon>Tracheophyta</taxon>
        <taxon>Spermatophyta</taxon>
        <taxon>Magnoliopsida</taxon>
        <taxon>Liliopsida</taxon>
        <taxon>Poales</taxon>
        <taxon>Poaceae</taxon>
        <taxon>BOP clade</taxon>
        <taxon>Pooideae</taxon>
        <taxon>Poodae</taxon>
        <taxon>Poeae</taxon>
        <taxon>Poeae Chloroplast Group 1 (Aveneae type)</taxon>
        <taxon>Aveninae</taxon>
        <taxon>Avena</taxon>
    </lineage>
</organism>
<sequence>MPGALPAGMTAEAYMEDLIATGSATNHPSFFTEEQTRADAEHDIESQNLADTDAEEMKAEQTQPEDVEAKAKGKKGEKKPGTLADARIKWTVAEDTCLAEAWKTVNMDPITGANQNSDNYWRRVKAAFDERSMCDPKYRKIHMERGEKVITNHWAIIQTTYSKWHNCVEEVDRTQASGENMDNKPRRALALFREDMKMEFKFHHVFEKIEHCEKWRDTRLSLSKSKDGVYNPEAPAAAASEGRPELGQKKAKMLKAAGPPAERLQASIEKCLADTRAQSEKRAEKSEERWKKLTETQGEKVAFIKANLAEKKANYAAKKRNTDLKFLMGGEDTSKMSSPVKAWYMAQRQALLQDMITASPSSTPNVPAPNAPTPSSASTSSNPVAFTGEMDDNAASATPHEPIPIND</sequence>
<evidence type="ECO:0000313" key="1">
    <source>
        <dbReference type="EnsemblPlants" id="AVESA.00010b.r2.2AG0220750.1.CDS"/>
    </source>
</evidence>
<accession>A0ACD5UBB5</accession>
<evidence type="ECO:0000313" key="2">
    <source>
        <dbReference type="Proteomes" id="UP001732700"/>
    </source>
</evidence>
<protein>
    <submittedName>
        <fullName evidence="1">Uncharacterized protein</fullName>
    </submittedName>
</protein>
<reference evidence="1" key="1">
    <citation type="submission" date="2021-05" db="EMBL/GenBank/DDBJ databases">
        <authorList>
            <person name="Scholz U."/>
            <person name="Mascher M."/>
            <person name="Fiebig A."/>
        </authorList>
    </citation>
    <scope>NUCLEOTIDE SEQUENCE [LARGE SCALE GENOMIC DNA]</scope>
</reference>
<name>A0ACD5UBB5_AVESA</name>
<proteinExistence type="predicted"/>
<reference evidence="1" key="2">
    <citation type="submission" date="2025-09" db="UniProtKB">
        <authorList>
            <consortium name="EnsemblPlants"/>
        </authorList>
    </citation>
    <scope>IDENTIFICATION</scope>
</reference>
<dbReference type="EnsemblPlants" id="AVESA.00010b.r2.2AG0220750.1">
    <property type="protein sequence ID" value="AVESA.00010b.r2.2AG0220750.1.CDS"/>
    <property type="gene ID" value="AVESA.00010b.r2.2AG0220750"/>
</dbReference>